<keyword evidence="6 7" id="KW-0472">Membrane</keyword>
<dbReference type="GO" id="GO:0015211">
    <property type="term" value="F:purine nucleoside transmembrane transporter activity"/>
    <property type="evidence" value="ECO:0007669"/>
    <property type="project" value="UniProtKB-UniRule"/>
</dbReference>
<reference evidence="8 9" key="1">
    <citation type="journal article" date="2020" name="Nat. Commun.">
        <title>Genome of Tripterygium wilfordii and identification of cytochrome P450 involved in triptolide biosynthesis.</title>
        <authorList>
            <person name="Tu L."/>
            <person name="Su P."/>
            <person name="Zhang Z."/>
            <person name="Gao L."/>
            <person name="Wang J."/>
            <person name="Hu T."/>
            <person name="Zhou J."/>
            <person name="Zhang Y."/>
            <person name="Zhao Y."/>
            <person name="Liu Y."/>
            <person name="Song Y."/>
            <person name="Tong Y."/>
            <person name="Lu Y."/>
            <person name="Yang J."/>
            <person name="Xu C."/>
            <person name="Jia M."/>
            <person name="Peters R.J."/>
            <person name="Huang L."/>
            <person name="Gao W."/>
        </authorList>
    </citation>
    <scope>NUCLEOTIDE SEQUENCE [LARGE SCALE GENOMIC DNA]</scope>
    <source>
        <strain evidence="9">cv. XIE 37</strain>
        <tissue evidence="8">Leaf</tissue>
    </source>
</reference>
<feature type="transmembrane region" description="Helical" evidence="7">
    <location>
        <begin position="96"/>
        <end position="115"/>
    </location>
</feature>
<comment type="caution">
    <text evidence="8">The sequence shown here is derived from an EMBL/GenBank/DDBJ whole genome shotgun (WGS) entry which is preliminary data.</text>
</comment>
<sequence>MIQFPSTVSLSSSFETSAAIDMGEAQGVQLSVIVQEAKETDTFELSNVAGHSTMHNPRSYVWWIRVTIYTVLVLLGQSVALLLGRQYFVKGGQSNWLAALLQLVGFPILIPFYMFSPFMSSPTSNETNRRQPSAFILASIYGGLGLFIAADCFLYSIGMKYLPVSTYTLISASQLGFNALFSFFLNSQKFTPFIVNSLVLLTISSILLVFQNESANPTGVSKLKYAIGFICTVGGSAGYGLVLSLTQLSFRKVIKRETCKAVMDLIFYEEFVASCAILIGLFASGDWKTLNREMIGYQLGKVSYIMNLVWTAVLWQGCAIGSVGLVYEVSSLFSNAIGVVGLPIVPTLAVIFFHDRMDGVKAVSMVLAIWGFASYVYQHYLDYCTSKKASRNSIEVSKASPTMERVNK</sequence>
<evidence type="ECO:0000256" key="6">
    <source>
        <dbReference type="ARBA" id="ARBA00023136"/>
    </source>
</evidence>
<feature type="transmembrane region" description="Helical" evidence="7">
    <location>
        <begin position="62"/>
        <end position="84"/>
    </location>
</feature>
<protein>
    <recommendedName>
        <fullName evidence="7">Probable purine permease</fullName>
    </recommendedName>
</protein>
<evidence type="ECO:0000256" key="2">
    <source>
        <dbReference type="ARBA" id="ARBA00006213"/>
    </source>
</evidence>
<name>A0A7J7CQE1_TRIWF</name>
<dbReference type="Pfam" id="PF16913">
    <property type="entry name" value="PUNUT"/>
    <property type="match status" value="1"/>
</dbReference>
<evidence type="ECO:0000256" key="4">
    <source>
        <dbReference type="ARBA" id="ARBA00022692"/>
    </source>
</evidence>
<feature type="transmembrane region" description="Helical" evidence="7">
    <location>
        <begin position="304"/>
        <end position="327"/>
    </location>
</feature>
<comment type="similarity">
    <text evidence="2 7">Belongs to the purine permeases (TC 2.A.7.14) family.</text>
</comment>
<feature type="transmembrane region" description="Helical" evidence="7">
    <location>
        <begin position="164"/>
        <end position="184"/>
    </location>
</feature>
<dbReference type="EMBL" id="JAAARO010000014">
    <property type="protein sequence ID" value="KAF5736307.1"/>
    <property type="molecule type" value="Genomic_DNA"/>
</dbReference>
<dbReference type="InterPro" id="IPR037185">
    <property type="entry name" value="EmrE-like"/>
</dbReference>
<feature type="transmembrane region" description="Helical" evidence="7">
    <location>
        <begin position="190"/>
        <end position="211"/>
    </location>
</feature>
<feature type="transmembrane region" description="Helical" evidence="7">
    <location>
        <begin position="360"/>
        <end position="377"/>
    </location>
</feature>
<dbReference type="InterPro" id="IPR030182">
    <property type="entry name" value="PUP_plant"/>
</dbReference>
<keyword evidence="9" id="KW-1185">Reference proteome</keyword>
<evidence type="ECO:0000256" key="7">
    <source>
        <dbReference type="RuleBase" id="RU368015"/>
    </source>
</evidence>
<feature type="transmembrane region" description="Helical" evidence="7">
    <location>
        <begin position="333"/>
        <end position="353"/>
    </location>
</feature>
<evidence type="ECO:0000256" key="5">
    <source>
        <dbReference type="ARBA" id="ARBA00022989"/>
    </source>
</evidence>
<dbReference type="AlphaFoldDB" id="A0A7J7CQE1"/>
<dbReference type="PANTHER" id="PTHR31376:SF106">
    <property type="entry name" value="PURINE PERMEASE-RELATED"/>
    <property type="match status" value="1"/>
</dbReference>
<keyword evidence="3 7" id="KW-0813">Transport</keyword>
<dbReference type="GO" id="GO:0005345">
    <property type="term" value="F:purine nucleobase transmembrane transporter activity"/>
    <property type="evidence" value="ECO:0007669"/>
    <property type="project" value="UniProtKB-UniRule"/>
</dbReference>
<accession>A0A7J7CQE1</accession>
<comment type="subcellular location">
    <subcellularLocation>
        <location evidence="1 7">Membrane</location>
        <topology evidence="1 7">Multi-pass membrane protein</topology>
    </subcellularLocation>
</comment>
<feature type="transmembrane region" description="Helical" evidence="7">
    <location>
        <begin position="135"/>
        <end position="157"/>
    </location>
</feature>
<dbReference type="InParanoid" id="A0A7J7CQE1"/>
<evidence type="ECO:0000313" key="9">
    <source>
        <dbReference type="Proteomes" id="UP000593562"/>
    </source>
</evidence>
<dbReference type="Proteomes" id="UP000593562">
    <property type="component" value="Unassembled WGS sequence"/>
</dbReference>
<feature type="transmembrane region" description="Helical" evidence="7">
    <location>
        <begin position="223"/>
        <end position="245"/>
    </location>
</feature>
<organism evidence="8 9">
    <name type="scientific">Tripterygium wilfordii</name>
    <name type="common">Thunder God vine</name>
    <dbReference type="NCBI Taxonomy" id="458696"/>
    <lineage>
        <taxon>Eukaryota</taxon>
        <taxon>Viridiplantae</taxon>
        <taxon>Streptophyta</taxon>
        <taxon>Embryophyta</taxon>
        <taxon>Tracheophyta</taxon>
        <taxon>Spermatophyta</taxon>
        <taxon>Magnoliopsida</taxon>
        <taxon>eudicotyledons</taxon>
        <taxon>Gunneridae</taxon>
        <taxon>Pentapetalae</taxon>
        <taxon>rosids</taxon>
        <taxon>fabids</taxon>
        <taxon>Celastrales</taxon>
        <taxon>Celastraceae</taxon>
        <taxon>Tripterygium</taxon>
    </lineage>
</organism>
<evidence type="ECO:0000256" key="3">
    <source>
        <dbReference type="ARBA" id="ARBA00022448"/>
    </source>
</evidence>
<evidence type="ECO:0000313" key="8">
    <source>
        <dbReference type="EMBL" id="KAF5736307.1"/>
    </source>
</evidence>
<proteinExistence type="inferred from homology"/>
<keyword evidence="4 7" id="KW-0812">Transmembrane</keyword>
<gene>
    <name evidence="8" type="ORF">HS088_TW14G00447</name>
</gene>
<evidence type="ECO:0000256" key="1">
    <source>
        <dbReference type="ARBA" id="ARBA00004141"/>
    </source>
</evidence>
<dbReference type="PANTHER" id="PTHR31376">
    <property type="entry name" value="OS09G0467300 PROTEIN-RELATED"/>
    <property type="match status" value="1"/>
</dbReference>
<dbReference type="GO" id="GO:0016020">
    <property type="term" value="C:membrane"/>
    <property type="evidence" value="ECO:0007669"/>
    <property type="project" value="UniProtKB-SubCell"/>
</dbReference>
<dbReference type="SUPFAM" id="SSF103481">
    <property type="entry name" value="Multidrug resistance efflux transporter EmrE"/>
    <property type="match status" value="1"/>
</dbReference>
<keyword evidence="5 7" id="KW-1133">Transmembrane helix</keyword>
<feature type="transmembrane region" description="Helical" evidence="7">
    <location>
        <begin position="265"/>
        <end position="283"/>
    </location>
</feature>